<evidence type="ECO:0000256" key="4">
    <source>
        <dbReference type="ARBA" id="ARBA00004659"/>
    </source>
</evidence>
<dbReference type="PATRIC" id="fig|1703770.3.peg.779"/>
<dbReference type="CDD" id="cd06223">
    <property type="entry name" value="PRTases_typeI"/>
    <property type="match status" value="1"/>
</dbReference>
<dbReference type="UniPathway" id="UPA00588">
    <property type="reaction ID" value="UER00646"/>
</dbReference>
<dbReference type="Gene3D" id="3.40.50.2020">
    <property type="match status" value="1"/>
</dbReference>
<dbReference type="InterPro" id="IPR029057">
    <property type="entry name" value="PRTase-like"/>
</dbReference>
<dbReference type="GO" id="GO:0005737">
    <property type="term" value="C:cytoplasm"/>
    <property type="evidence" value="ECO:0007669"/>
    <property type="project" value="UniProtKB-SubCell"/>
</dbReference>
<dbReference type="EC" id="2.4.2.7" evidence="7 12"/>
<dbReference type="InterPro" id="IPR000836">
    <property type="entry name" value="PRTase_dom"/>
</dbReference>
<comment type="subunit">
    <text evidence="6 12">Homodimer.</text>
</comment>
<evidence type="ECO:0000313" key="14">
    <source>
        <dbReference type="EMBL" id="KPJ53097.1"/>
    </source>
</evidence>
<name>A0A0S7WT25_UNCT6</name>
<keyword evidence="11 12" id="KW-0660">Purine salvage</keyword>
<sequence length="174" mass="18911">MERLESLIRSIPDFPKKGILFRDITTLLKDPEGLRLAIDALLELFHDRDVDLVASIEARGLILGAPLAYLLGVGFVPVRKCGKLPARTAREEYELEYGTDAVEIHVDAIKTGQRVLVVDDLLATGGTALATCRVIEKLGGRIVGVAFLVELPDLGGREKLAGYDVESLVAFKGE</sequence>
<evidence type="ECO:0000256" key="3">
    <source>
        <dbReference type="ARBA" id="ARBA00004496"/>
    </source>
</evidence>
<comment type="caution">
    <text evidence="14">The sequence shown here is derived from an EMBL/GenBank/DDBJ whole genome shotgun (WGS) entry which is preliminary data.</text>
</comment>
<dbReference type="InterPro" id="IPR005764">
    <property type="entry name" value="Ade_phspho_trans"/>
</dbReference>
<comment type="pathway">
    <text evidence="4 12">Purine metabolism; AMP biosynthesis via salvage pathway; AMP from adenine: step 1/1.</text>
</comment>
<comment type="similarity">
    <text evidence="5 12">Belongs to the purine/pyrimidine phosphoribosyltransferase family.</text>
</comment>
<comment type="catalytic activity">
    <reaction evidence="1 12">
        <text>AMP + diphosphate = 5-phospho-alpha-D-ribose 1-diphosphate + adenine</text>
        <dbReference type="Rhea" id="RHEA:16609"/>
        <dbReference type="ChEBI" id="CHEBI:16708"/>
        <dbReference type="ChEBI" id="CHEBI:33019"/>
        <dbReference type="ChEBI" id="CHEBI:58017"/>
        <dbReference type="ChEBI" id="CHEBI:456215"/>
        <dbReference type="EC" id="2.4.2.7"/>
    </reaction>
</comment>
<dbReference type="HAMAP" id="MF_00004">
    <property type="entry name" value="Aden_phosphoribosyltr"/>
    <property type="match status" value="1"/>
</dbReference>
<dbReference type="GO" id="GO:0006166">
    <property type="term" value="P:purine ribonucleoside salvage"/>
    <property type="evidence" value="ECO:0007669"/>
    <property type="project" value="UniProtKB-UniRule"/>
</dbReference>
<dbReference type="Pfam" id="PF00156">
    <property type="entry name" value="Pribosyltran"/>
    <property type="match status" value="1"/>
</dbReference>
<accession>A0A0S7WT25</accession>
<dbReference type="NCBIfam" id="NF002636">
    <property type="entry name" value="PRK02304.1-5"/>
    <property type="match status" value="1"/>
</dbReference>
<dbReference type="FunFam" id="3.40.50.2020:FF:000004">
    <property type="entry name" value="Adenine phosphoribosyltransferase"/>
    <property type="match status" value="1"/>
</dbReference>
<evidence type="ECO:0000256" key="5">
    <source>
        <dbReference type="ARBA" id="ARBA00008391"/>
    </source>
</evidence>
<dbReference type="GO" id="GO:0016208">
    <property type="term" value="F:AMP binding"/>
    <property type="evidence" value="ECO:0007669"/>
    <property type="project" value="TreeGrafter"/>
</dbReference>
<dbReference type="SUPFAM" id="SSF53271">
    <property type="entry name" value="PRTase-like"/>
    <property type="match status" value="1"/>
</dbReference>
<keyword evidence="9 12" id="KW-0328">Glycosyltransferase</keyword>
<dbReference type="PANTHER" id="PTHR32315:SF3">
    <property type="entry name" value="ADENINE PHOSPHORIBOSYLTRANSFERASE"/>
    <property type="match status" value="1"/>
</dbReference>
<dbReference type="NCBIfam" id="NF002634">
    <property type="entry name" value="PRK02304.1-3"/>
    <property type="match status" value="1"/>
</dbReference>
<feature type="domain" description="Phosphoribosyltransferase" evidence="13">
    <location>
        <begin position="25"/>
        <end position="152"/>
    </location>
</feature>
<evidence type="ECO:0000256" key="2">
    <source>
        <dbReference type="ARBA" id="ARBA00003968"/>
    </source>
</evidence>
<evidence type="ECO:0000256" key="10">
    <source>
        <dbReference type="ARBA" id="ARBA00022679"/>
    </source>
</evidence>
<evidence type="ECO:0000256" key="6">
    <source>
        <dbReference type="ARBA" id="ARBA00011738"/>
    </source>
</evidence>
<dbReference type="InterPro" id="IPR050054">
    <property type="entry name" value="UPRTase/APRTase"/>
</dbReference>
<dbReference type="NCBIfam" id="TIGR01090">
    <property type="entry name" value="apt"/>
    <property type="match status" value="1"/>
</dbReference>
<dbReference type="NCBIfam" id="NF002633">
    <property type="entry name" value="PRK02304.1-2"/>
    <property type="match status" value="1"/>
</dbReference>
<reference evidence="14 15" key="1">
    <citation type="journal article" date="2015" name="Microbiome">
        <title>Genomic resolution of linkages in carbon, nitrogen, and sulfur cycling among widespread estuary sediment bacteria.</title>
        <authorList>
            <person name="Baker B.J."/>
            <person name="Lazar C.S."/>
            <person name="Teske A.P."/>
            <person name="Dick G.J."/>
        </authorList>
    </citation>
    <scope>NUCLEOTIDE SEQUENCE [LARGE SCALE GENOMIC DNA]</scope>
    <source>
        <strain evidence="14">DG_24</strain>
    </source>
</reference>
<dbReference type="GO" id="GO:0044209">
    <property type="term" value="P:AMP salvage"/>
    <property type="evidence" value="ECO:0007669"/>
    <property type="project" value="UniProtKB-UniRule"/>
</dbReference>
<evidence type="ECO:0000256" key="9">
    <source>
        <dbReference type="ARBA" id="ARBA00022676"/>
    </source>
</evidence>
<dbReference type="STRING" id="1703770.AMJ39_05790"/>
<protein>
    <recommendedName>
        <fullName evidence="7 12">Adenine phosphoribosyltransferase</fullName>
        <shortName evidence="12">APRT</shortName>
        <ecNumber evidence="7 12">2.4.2.7</ecNumber>
    </recommendedName>
</protein>
<comment type="subcellular location">
    <subcellularLocation>
        <location evidence="3 12">Cytoplasm</location>
    </subcellularLocation>
</comment>
<gene>
    <name evidence="12" type="primary">apt</name>
    <name evidence="14" type="ORF">AMJ39_05790</name>
</gene>
<evidence type="ECO:0000256" key="1">
    <source>
        <dbReference type="ARBA" id="ARBA00000868"/>
    </source>
</evidence>
<keyword evidence="8 12" id="KW-0963">Cytoplasm</keyword>
<evidence type="ECO:0000256" key="12">
    <source>
        <dbReference type="HAMAP-Rule" id="MF_00004"/>
    </source>
</evidence>
<dbReference type="PANTHER" id="PTHR32315">
    <property type="entry name" value="ADENINE PHOSPHORIBOSYLTRANSFERASE"/>
    <property type="match status" value="1"/>
</dbReference>
<organism evidence="14 15">
    <name type="scientific">candidate division TA06 bacterium DG_24</name>
    <dbReference type="NCBI Taxonomy" id="1703770"/>
    <lineage>
        <taxon>Bacteria</taxon>
        <taxon>Bacteria division TA06</taxon>
    </lineage>
</organism>
<comment type="function">
    <text evidence="2 12">Catalyzes a salvage reaction resulting in the formation of AMP, that is energically less costly than de novo synthesis.</text>
</comment>
<dbReference type="GO" id="GO:0006168">
    <property type="term" value="P:adenine salvage"/>
    <property type="evidence" value="ECO:0007669"/>
    <property type="project" value="InterPro"/>
</dbReference>
<evidence type="ECO:0000259" key="13">
    <source>
        <dbReference type="Pfam" id="PF00156"/>
    </source>
</evidence>
<evidence type="ECO:0000256" key="7">
    <source>
        <dbReference type="ARBA" id="ARBA00011893"/>
    </source>
</evidence>
<dbReference type="GO" id="GO:0002055">
    <property type="term" value="F:adenine binding"/>
    <property type="evidence" value="ECO:0007669"/>
    <property type="project" value="TreeGrafter"/>
</dbReference>
<keyword evidence="10 12" id="KW-0808">Transferase</keyword>
<dbReference type="AlphaFoldDB" id="A0A0S7WT25"/>
<evidence type="ECO:0000256" key="8">
    <source>
        <dbReference type="ARBA" id="ARBA00022490"/>
    </source>
</evidence>
<evidence type="ECO:0000313" key="15">
    <source>
        <dbReference type="Proteomes" id="UP000052008"/>
    </source>
</evidence>
<dbReference type="GO" id="GO:0003999">
    <property type="term" value="F:adenine phosphoribosyltransferase activity"/>
    <property type="evidence" value="ECO:0007669"/>
    <property type="project" value="UniProtKB-UniRule"/>
</dbReference>
<dbReference type="EMBL" id="LIZS01000030">
    <property type="protein sequence ID" value="KPJ53097.1"/>
    <property type="molecule type" value="Genomic_DNA"/>
</dbReference>
<proteinExistence type="inferred from homology"/>
<dbReference type="Proteomes" id="UP000052008">
    <property type="component" value="Unassembled WGS sequence"/>
</dbReference>
<evidence type="ECO:0000256" key="11">
    <source>
        <dbReference type="ARBA" id="ARBA00022726"/>
    </source>
</evidence>